<evidence type="ECO:0000313" key="3">
    <source>
        <dbReference type="EMBL" id="KAL0484170.1"/>
    </source>
</evidence>
<name>A0AAW2Z5G5_9EUKA</name>
<gene>
    <name evidence="3" type="ORF">AKO1_004742</name>
</gene>
<protein>
    <recommendedName>
        <fullName evidence="2">Phospholipid scramblase</fullName>
    </recommendedName>
</protein>
<dbReference type="Pfam" id="PF03803">
    <property type="entry name" value="Scramblase"/>
    <property type="match status" value="1"/>
</dbReference>
<proteinExistence type="inferred from homology"/>
<reference evidence="3 4" key="1">
    <citation type="submission" date="2024-03" db="EMBL/GenBank/DDBJ databases">
        <title>The Acrasis kona genome and developmental transcriptomes reveal deep origins of eukaryotic multicellular pathways.</title>
        <authorList>
            <person name="Sheikh S."/>
            <person name="Fu C.-J."/>
            <person name="Brown M.W."/>
            <person name="Baldauf S.L."/>
        </authorList>
    </citation>
    <scope>NUCLEOTIDE SEQUENCE [LARGE SCALE GENOMIC DNA]</scope>
    <source>
        <strain evidence="3 4">ATCC MYA-3509</strain>
    </source>
</reference>
<comment type="similarity">
    <text evidence="1 2">Belongs to the phospholipid scramblase family.</text>
</comment>
<dbReference type="Proteomes" id="UP001431209">
    <property type="component" value="Unassembled WGS sequence"/>
</dbReference>
<evidence type="ECO:0000256" key="1">
    <source>
        <dbReference type="ARBA" id="ARBA00005350"/>
    </source>
</evidence>
<evidence type="ECO:0000313" key="4">
    <source>
        <dbReference type="Proteomes" id="UP001431209"/>
    </source>
</evidence>
<organism evidence="3 4">
    <name type="scientific">Acrasis kona</name>
    <dbReference type="NCBI Taxonomy" id="1008807"/>
    <lineage>
        <taxon>Eukaryota</taxon>
        <taxon>Discoba</taxon>
        <taxon>Heterolobosea</taxon>
        <taxon>Tetramitia</taxon>
        <taxon>Eutetramitia</taxon>
        <taxon>Acrasidae</taxon>
        <taxon>Acrasis</taxon>
    </lineage>
</organism>
<dbReference type="InterPro" id="IPR005552">
    <property type="entry name" value="Scramblase"/>
</dbReference>
<sequence length="273" mass="31374">MILFLKHGQFLENNDHQSIKMTAFIQHTSQEIPLIYEEPLIQSQKVFVHDKYESSSPEVEEANLIPKRDKCSEADLLEKVFKNCTSITMSEQKTLDDTFLNRSAQSRSFKATFDNGYKAIITEVSGSNVLKNSGRQLAVKVTIRDTNQPKLVRDRDIIYVKREDKTVGGEAEVFLLDNGLQGEEIGFIDKKFSLLYNKFEVIDDEIRDKVYDIIANRISSDYQILNSDQEEVGFITDNYTNVQNYQIRFPQDSSARQKALLFSSVFLIDMLIA</sequence>
<keyword evidence="4" id="KW-1185">Reference proteome</keyword>
<dbReference type="AlphaFoldDB" id="A0AAW2Z5G5"/>
<dbReference type="EMBL" id="JAOPGA020001028">
    <property type="protein sequence ID" value="KAL0484170.1"/>
    <property type="molecule type" value="Genomic_DNA"/>
</dbReference>
<dbReference type="GO" id="GO:0017128">
    <property type="term" value="F:phospholipid scramblase activity"/>
    <property type="evidence" value="ECO:0007669"/>
    <property type="project" value="InterPro"/>
</dbReference>
<accession>A0AAW2Z5G5</accession>
<comment type="caution">
    <text evidence="3">The sequence shown here is derived from an EMBL/GenBank/DDBJ whole genome shotgun (WGS) entry which is preliminary data.</text>
</comment>
<evidence type="ECO:0000256" key="2">
    <source>
        <dbReference type="RuleBase" id="RU363116"/>
    </source>
</evidence>